<dbReference type="PRINTS" id="PR00704">
    <property type="entry name" value="CALPAIN"/>
</dbReference>
<evidence type="ECO:0000313" key="9">
    <source>
        <dbReference type="Proteomes" id="UP000623542"/>
    </source>
</evidence>
<gene>
    <name evidence="8" type="primary">Capn13</name>
    <name evidence="8" type="ORF">ELAFOR_R05366</name>
</gene>
<dbReference type="SUPFAM" id="SSF54001">
    <property type="entry name" value="Cysteine proteinases"/>
    <property type="match status" value="1"/>
</dbReference>
<dbReference type="Proteomes" id="UP000623542">
    <property type="component" value="Unassembled WGS sequence"/>
</dbReference>
<dbReference type="Gene3D" id="3.90.70.10">
    <property type="entry name" value="Cysteine proteinases"/>
    <property type="match status" value="1"/>
</dbReference>
<dbReference type="InterPro" id="IPR001300">
    <property type="entry name" value="Peptidase_C2_calpain_cat"/>
</dbReference>
<dbReference type="OrthoDB" id="424753at2759"/>
<dbReference type="InterPro" id="IPR000169">
    <property type="entry name" value="Pept_cys_AS"/>
</dbReference>
<comment type="caution">
    <text evidence="6">Lacks conserved residue(s) required for the propagation of feature annotation.</text>
</comment>
<evidence type="ECO:0000259" key="7">
    <source>
        <dbReference type="PROSITE" id="PS50203"/>
    </source>
</evidence>
<protein>
    <submittedName>
        <fullName evidence="8">CAN13 protein</fullName>
    </submittedName>
</protein>
<keyword evidence="9" id="KW-1185">Reference proteome</keyword>
<feature type="domain" description="Calpain catalytic" evidence="7">
    <location>
        <begin position="16"/>
        <end position="287"/>
    </location>
</feature>
<organism evidence="8 9">
    <name type="scientific">Elachura formosa</name>
    <name type="common">spotted wren-babbler</name>
    <dbReference type="NCBI Taxonomy" id="1463973"/>
    <lineage>
        <taxon>Eukaryota</taxon>
        <taxon>Metazoa</taxon>
        <taxon>Chordata</taxon>
        <taxon>Craniata</taxon>
        <taxon>Vertebrata</taxon>
        <taxon>Euteleostomi</taxon>
        <taxon>Archelosauria</taxon>
        <taxon>Archosauria</taxon>
        <taxon>Dinosauria</taxon>
        <taxon>Saurischia</taxon>
        <taxon>Theropoda</taxon>
        <taxon>Coelurosauria</taxon>
        <taxon>Aves</taxon>
        <taxon>Neognathae</taxon>
        <taxon>Neoaves</taxon>
        <taxon>Telluraves</taxon>
        <taxon>Australaves</taxon>
        <taxon>Passeriformes</taxon>
        <taxon>Elachuridae</taxon>
        <taxon>Elachura</taxon>
    </lineage>
</organism>
<feature type="active site" evidence="5">
    <location>
        <position position="74"/>
    </location>
</feature>
<dbReference type="GO" id="GO:0005737">
    <property type="term" value="C:cytoplasm"/>
    <property type="evidence" value="ECO:0007669"/>
    <property type="project" value="TreeGrafter"/>
</dbReference>
<dbReference type="PROSITE" id="PS50203">
    <property type="entry name" value="CALPAIN_CAT"/>
    <property type="match status" value="1"/>
</dbReference>
<dbReference type="InterPro" id="IPR038765">
    <property type="entry name" value="Papain-like_cys_pep_sf"/>
</dbReference>
<keyword evidence="3" id="KW-0378">Hydrolase</keyword>
<comment type="caution">
    <text evidence="8">The sequence shown here is derived from an EMBL/GenBank/DDBJ whole genome shotgun (WGS) entry which is preliminary data.</text>
</comment>
<evidence type="ECO:0000256" key="4">
    <source>
        <dbReference type="ARBA" id="ARBA00022807"/>
    </source>
</evidence>
<dbReference type="PANTHER" id="PTHR10183">
    <property type="entry name" value="CALPAIN"/>
    <property type="match status" value="1"/>
</dbReference>
<evidence type="ECO:0000256" key="6">
    <source>
        <dbReference type="PROSITE-ProRule" id="PRU00239"/>
    </source>
</evidence>
<dbReference type="CDD" id="cd00044">
    <property type="entry name" value="CysPc"/>
    <property type="match status" value="1"/>
</dbReference>
<evidence type="ECO:0000256" key="5">
    <source>
        <dbReference type="PIRSR" id="PIRSR622684-1"/>
    </source>
</evidence>
<dbReference type="GO" id="GO:0004198">
    <property type="term" value="F:calcium-dependent cysteine-type endopeptidase activity"/>
    <property type="evidence" value="ECO:0007669"/>
    <property type="project" value="InterPro"/>
</dbReference>
<dbReference type="Pfam" id="PF00648">
    <property type="entry name" value="Peptidase_C2"/>
    <property type="match status" value="1"/>
</dbReference>
<feature type="active site" evidence="5">
    <location>
        <position position="248"/>
    </location>
</feature>
<name>A0A851UBT3_9PASS</name>
<sequence>QDFKKLRDLCLSRQMLFEDSTFPADIRSIGATLFSEETLRQIQWKRPTEIERNPYLIKDGASRGDVMQGRLGDCWALAALGSLTLRQKFLKNVLPMDQGFQDNYAGIFHFRFWQYGKWVDVVIDDRLPFLNGECLAVRPRTSDEYWPPLLEKAYAKLYGSYKNLKGGYISNALVDFTGGFQVGISLQKPPHDLEEILKAAYKSHCFMGCSTLDQVSHRAHHMLLLFVFLSFLQIPYKNGWTQIIRIWNPWGHGEWTGPWSDNSSKWDHVEPKYREELLIKKNDGEFW</sequence>
<dbReference type="PROSITE" id="PS00139">
    <property type="entry name" value="THIOL_PROTEASE_CYS"/>
    <property type="match status" value="1"/>
</dbReference>
<dbReference type="InterPro" id="IPR022684">
    <property type="entry name" value="Calpain_cysteine_protease"/>
</dbReference>
<feature type="non-terminal residue" evidence="8">
    <location>
        <position position="287"/>
    </location>
</feature>
<reference evidence="8" key="1">
    <citation type="submission" date="2019-09" db="EMBL/GenBank/DDBJ databases">
        <title>Bird 10,000 Genomes (B10K) Project - Family phase.</title>
        <authorList>
            <person name="Zhang G."/>
        </authorList>
    </citation>
    <scope>NUCLEOTIDE SEQUENCE</scope>
    <source>
        <strain evidence="8">B10K-IZCAS-20218</strain>
        <tissue evidence="8">Blood</tissue>
    </source>
</reference>
<evidence type="ECO:0000256" key="3">
    <source>
        <dbReference type="ARBA" id="ARBA00022801"/>
    </source>
</evidence>
<dbReference type="AlphaFoldDB" id="A0A851UBT3"/>
<proteinExistence type="inferred from homology"/>
<feature type="non-terminal residue" evidence="8">
    <location>
        <position position="1"/>
    </location>
</feature>
<keyword evidence="2" id="KW-0645">Protease</keyword>
<evidence type="ECO:0000313" key="8">
    <source>
        <dbReference type="EMBL" id="NXD25462.1"/>
    </source>
</evidence>
<evidence type="ECO:0000256" key="2">
    <source>
        <dbReference type="ARBA" id="ARBA00022670"/>
    </source>
</evidence>
<dbReference type="PANTHER" id="PTHR10183:SF333">
    <property type="entry name" value="CALPAIN-13"/>
    <property type="match status" value="1"/>
</dbReference>
<comment type="similarity">
    <text evidence="1">Belongs to the peptidase C2 family.</text>
</comment>
<dbReference type="SMART" id="SM00230">
    <property type="entry name" value="CysPc"/>
    <property type="match status" value="1"/>
</dbReference>
<accession>A0A851UBT3</accession>
<dbReference type="EMBL" id="WBNG01000325">
    <property type="protein sequence ID" value="NXD25462.1"/>
    <property type="molecule type" value="Genomic_DNA"/>
</dbReference>
<dbReference type="GO" id="GO:0006508">
    <property type="term" value="P:proteolysis"/>
    <property type="evidence" value="ECO:0007669"/>
    <property type="project" value="UniProtKB-KW"/>
</dbReference>
<evidence type="ECO:0000256" key="1">
    <source>
        <dbReference type="ARBA" id="ARBA00007623"/>
    </source>
</evidence>
<keyword evidence="4" id="KW-0788">Thiol protease</keyword>